<dbReference type="GO" id="GO:0020037">
    <property type="term" value="F:heme binding"/>
    <property type="evidence" value="ECO:0007669"/>
    <property type="project" value="InterPro"/>
</dbReference>
<organism evidence="9 10">
    <name type="scientific">Aquipseudomonas campi</name>
    <dbReference type="NCBI Taxonomy" id="2731681"/>
    <lineage>
        <taxon>Bacteria</taxon>
        <taxon>Pseudomonadati</taxon>
        <taxon>Pseudomonadota</taxon>
        <taxon>Gammaproteobacteria</taxon>
        <taxon>Pseudomonadales</taxon>
        <taxon>Pseudomonadaceae</taxon>
        <taxon>Aquipseudomonas</taxon>
    </lineage>
</organism>
<evidence type="ECO:0000256" key="4">
    <source>
        <dbReference type="ARBA" id="ARBA00023002"/>
    </source>
</evidence>
<evidence type="ECO:0000256" key="2">
    <source>
        <dbReference type="ARBA" id="ARBA00022617"/>
    </source>
</evidence>
<evidence type="ECO:0000256" key="1">
    <source>
        <dbReference type="ARBA" id="ARBA00022485"/>
    </source>
</evidence>
<dbReference type="KEGG" id="pcam:HNE05_10555"/>
<dbReference type="InterPro" id="IPR045854">
    <property type="entry name" value="NO2/SO3_Rdtase_4Fe4S_sf"/>
</dbReference>
<evidence type="ECO:0000313" key="10">
    <source>
        <dbReference type="Proteomes" id="UP000501379"/>
    </source>
</evidence>
<dbReference type="GO" id="GO:0046872">
    <property type="term" value="F:metal ion binding"/>
    <property type="evidence" value="ECO:0007669"/>
    <property type="project" value="UniProtKB-KW"/>
</dbReference>
<protein>
    <submittedName>
        <fullName evidence="9">Precorrin-3B synthase</fullName>
        <ecNumber evidence="9">1.14.13.83</ecNumber>
    </submittedName>
</protein>
<dbReference type="SUPFAM" id="SSF56014">
    <property type="entry name" value="Nitrite and sulphite reductase 4Fe-4S domain-like"/>
    <property type="match status" value="2"/>
</dbReference>
<dbReference type="GO" id="GO:0051539">
    <property type="term" value="F:4 iron, 4 sulfur cluster binding"/>
    <property type="evidence" value="ECO:0007669"/>
    <property type="project" value="UniProtKB-KW"/>
</dbReference>
<keyword evidence="6" id="KW-0411">Iron-sulfur</keyword>
<feature type="domain" description="Nitrite/Sulfite reductase ferredoxin-like" evidence="8">
    <location>
        <begin position="257"/>
        <end position="323"/>
    </location>
</feature>
<evidence type="ECO:0000259" key="7">
    <source>
        <dbReference type="Pfam" id="PF01077"/>
    </source>
</evidence>
<evidence type="ECO:0000313" key="9">
    <source>
        <dbReference type="EMBL" id="QKE63780.1"/>
    </source>
</evidence>
<dbReference type="PANTHER" id="PTHR32439:SF9">
    <property type="entry name" value="BLR3264 PROTEIN"/>
    <property type="match status" value="1"/>
</dbReference>
<dbReference type="EC" id="1.14.13.83" evidence="9"/>
<keyword evidence="3" id="KW-0479">Metal-binding</keyword>
<dbReference type="InterPro" id="IPR036136">
    <property type="entry name" value="Nit/Sulf_reduc_fer-like_dom_sf"/>
</dbReference>
<evidence type="ECO:0000256" key="5">
    <source>
        <dbReference type="ARBA" id="ARBA00023004"/>
    </source>
</evidence>
<reference evidence="9" key="1">
    <citation type="submission" date="2020-07" db="EMBL/GenBank/DDBJ databases">
        <title>Nitrate ammonifying Pseudomonas campi sp. nov. isolated from German agricultural grassland.</title>
        <authorList>
            <person name="Timsy T."/>
            <person name="Ulrich A."/>
            <person name="Spanner T."/>
            <person name="Foesel B."/>
            <person name="Kolb S."/>
            <person name="Horn M.A."/>
            <person name="Behrendt U."/>
        </authorList>
    </citation>
    <scope>NUCLEOTIDE SEQUENCE</scope>
    <source>
        <strain evidence="9">S1-A32-2</strain>
    </source>
</reference>
<dbReference type="AlphaFoldDB" id="A0A6M8FIC9"/>
<dbReference type="Pfam" id="PF01077">
    <property type="entry name" value="NIR_SIR"/>
    <property type="match status" value="1"/>
</dbReference>
<feature type="domain" description="Nitrite/Sulfite reductase ferredoxin-like" evidence="8">
    <location>
        <begin position="32"/>
        <end position="89"/>
    </location>
</feature>
<keyword evidence="4 9" id="KW-0560">Oxidoreductase</keyword>
<evidence type="ECO:0000256" key="3">
    <source>
        <dbReference type="ARBA" id="ARBA00022723"/>
    </source>
</evidence>
<dbReference type="Gene3D" id="3.90.480.10">
    <property type="entry name" value="Sulfite Reductase Hemoprotein,Domain 2"/>
    <property type="match status" value="1"/>
</dbReference>
<keyword evidence="10" id="KW-1185">Reference proteome</keyword>
<feature type="domain" description="Nitrite/sulphite reductase 4Fe-4S" evidence="7">
    <location>
        <begin position="99"/>
        <end position="233"/>
    </location>
</feature>
<dbReference type="InterPro" id="IPR006067">
    <property type="entry name" value="NO2/SO3_Rdtase_4Fe4S_dom"/>
</dbReference>
<dbReference type="GO" id="GO:0043818">
    <property type="term" value="F:precorrin-3B synthase activity"/>
    <property type="evidence" value="ECO:0007669"/>
    <property type="project" value="UniProtKB-EC"/>
</dbReference>
<evidence type="ECO:0000256" key="6">
    <source>
        <dbReference type="ARBA" id="ARBA00023014"/>
    </source>
</evidence>
<sequence length="439" mass="45424">MQPDPCVSVASTPRPSACPGLWRIVSALDGGICRVKLPGGSLSSDQARAVAGAARLCGSGVLELTNRSNLQIRGVGDSEHAALVQHLLAAGLGPRVAAADDVRNLLLSPAAGRDPLALLDTRPLAEQLLALLQDTPAFHGLSAKFALQLDGSEALTMLDHPHDLWLSALPGGTRLAFGLAGCPRDAALGVVEVGQAPQLVQAVLELFLQLAGEHSRMRQLLAELPVADFLARLPVPLDRDVPLRARAQTAAVALGMHPQAQASLVMLLAGAPLGRLEAVQLWALADLAEAEGSGELRLTPWQGVLLPDIPVARQAAVTAALEEIGLLLDAGEPLSQLLACSGSAACAKGLADTKADALHLAELLRAGRVQPQVHLSGCPRSCAAAHTAPFTLLAQPGGRYQLYQRTAGVAGFGHLLAPSLSIEEAGAWFAAHHESGTSA</sequence>
<dbReference type="InterPro" id="IPR051329">
    <property type="entry name" value="NIR_SIR_4Fe-4S"/>
</dbReference>
<keyword evidence="5" id="KW-0408">Iron</keyword>
<gene>
    <name evidence="9" type="primary">cobG</name>
    <name evidence="9" type="ORF">HNE05_10555</name>
</gene>
<dbReference type="Pfam" id="PF03460">
    <property type="entry name" value="NIR_SIR_ferr"/>
    <property type="match status" value="2"/>
</dbReference>
<dbReference type="SUPFAM" id="SSF55124">
    <property type="entry name" value="Nitrite/Sulfite reductase N-terminal domain-like"/>
    <property type="match status" value="2"/>
</dbReference>
<dbReference type="InterPro" id="IPR005117">
    <property type="entry name" value="NiRdtase/SiRdtase_haem-b_fer"/>
</dbReference>
<dbReference type="EMBL" id="CP053697">
    <property type="protein sequence ID" value="QKE63780.1"/>
    <property type="molecule type" value="Genomic_DNA"/>
</dbReference>
<keyword evidence="1" id="KW-0004">4Fe-4S</keyword>
<dbReference type="PANTHER" id="PTHR32439">
    <property type="entry name" value="FERREDOXIN--NITRITE REDUCTASE, CHLOROPLASTIC"/>
    <property type="match status" value="1"/>
</dbReference>
<name>A0A6M8FIC9_9GAMM</name>
<dbReference type="Gene3D" id="3.30.413.10">
    <property type="entry name" value="Sulfite Reductase Hemoprotein, domain 1"/>
    <property type="match status" value="2"/>
</dbReference>
<dbReference type="InterPro" id="IPR012798">
    <property type="entry name" value="Cbl_synth_CobG-like"/>
</dbReference>
<proteinExistence type="predicted"/>
<accession>A0A6M8FIC9</accession>
<dbReference type="Proteomes" id="UP000501379">
    <property type="component" value="Chromosome"/>
</dbReference>
<dbReference type="NCBIfam" id="TIGR02435">
    <property type="entry name" value="CobG"/>
    <property type="match status" value="1"/>
</dbReference>
<keyword evidence="2" id="KW-0349">Heme</keyword>
<evidence type="ECO:0000259" key="8">
    <source>
        <dbReference type="Pfam" id="PF03460"/>
    </source>
</evidence>